<reference evidence="2 3" key="1">
    <citation type="submission" date="2016-10" db="EMBL/GenBank/DDBJ databases">
        <authorList>
            <person name="de Groot N.N."/>
        </authorList>
    </citation>
    <scope>NUCLEOTIDE SEQUENCE [LARGE SCALE GENOMIC DNA]</scope>
    <source>
        <strain evidence="2 3">LMG 2247</strain>
    </source>
</reference>
<gene>
    <name evidence="2" type="ORF">SAMN05216466_1125</name>
</gene>
<dbReference type="Gene3D" id="3.40.50.150">
    <property type="entry name" value="Vaccinia Virus protein VP39"/>
    <property type="match status" value="1"/>
</dbReference>
<evidence type="ECO:0000259" key="1">
    <source>
        <dbReference type="Pfam" id="PF13649"/>
    </source>
</evidence>
<dbReference type="GO" id="GO:0008168">
    <property type="term" value="F:methyltransferase activity"/>
    <property type="evidence" value="ECO:0007669"/>
    <property type="project" value="UniProtKB-KW"/>
</dbReference>
<name>A0A1G8EBA1_9BURK</name>
<proteinExistence type="predicted"/>
<dbReference type="SUPFAM" id="SSF53335">
    <property type="entry name" value="S-adenosyl-L-methionine-dependent methyltransferases"/>
    <property type="match status" value="1"/>
</dbReference>
<sequence length="206" mass="22953">MSSRFDATTLDVYSKNASRYSQEWLDQPPPNDLYALLETHLLPQGKTAEIGCGNGRDAAWLAEHDYRVCGFDASPGLLSEARRLYPHIEFREATLPALAEIDESFDNVVCETVIMHLPAESIPFAVDSLQRILRPNGVLYLSWRVTEGTDQRQPDGRLYAAFEPKLVVDALIGCSIMLFEDVTSESSGKRICRLIASKNTRGSIDS</sequence>
<dbReference type="EMBL" id="FNCJ01000012">
    <property type="protein sequence ID" value="SDH67188.1"/>
    <property type="molecule type" value="Genomic_DNA"/>
</dbReference>
<dbReference type="InterPro" id="IPR050508">
    <property type="entry name" value="Methyltransf_Superfamily"/>
</dbReference>
<dbReference type="Proteomes" id="UP000199706">
    <property type="component" value="Unassembled WGS sequence"/>
</dbReference>
<dbReference type="AlphaFoldDB" id="A0A1G8EBA1"/>
<evidence type="ECO:0000313" key="3">
    <source>
        <dbReference type="Proteomes" id="UP000199706"/>
    </source>
</evidence>
<dbReference type="InterPro" id="IPR029063">
    <property type="entry name" value="SAM-dependent_MTases_sf"/>
</dbReference>
<dbReference type="Pfam" id="PF13649">
    <property type="entry name" value="Methyltransf_25"/>
    <property type="match status" value="1"/>
</dbReference>
<dbReference type="PANTHER" id="PTHR42912:SF94">
    <property type="entry name" value="METHYLTRANSFERASE TYPE 11 DOMAIN-CONTAINING PROTEIN"/>
    <property type="match status" value="1"/>
</dbReference>
<dbReference type="RefSeq" id="WP_090687244.1">
    <property type="nucleotide sequence ID" value="NZ_CADERL010000007.1"/>
</dbReference>
<keyword evidence="2" id="KW-0808">Transferase</keyword>
<dbReference type="OrthoDB" id="7348755at2"/>
<keyword evidence="2" id="KW-0489">Methyltransferase</keyword>
<dbReference type="PANTHER" id="PTHR42912">
    <property type="entry name" value="METHYLTRANSFERASE"/>
    <property type="match status" value="1"/>
</dbReference>
<feature type="domain" description="Methyltransferase" evidence="1">
    <location>
        <begin position="49"/>
        <end position="137"/>
    </location>
</feature>
<protein>
    <submittedName>
        <fullName evidence="2">Methyltransferase domain-containing protein</fullName>
    </submittedName>
</protein>
<dbReference type="InterPro" id="IPR041698">
    <property type="entry name" value="Methyltransf_25"/>
</dbReference>
<accession>A0A1G8EBA1</accession>
<organism evidence="2 3">
    <name type="scientific">Paraburkholderia phenazinium</name>
    <dbReference type="NCBI Taxonomy" id="60549"/>
    <lineage>
        <taxon>Bacteria</taxon>
        <taxon>Pseudomonadati</taxon>
        <taxon>Pseudomonadota</taxon>
        <taxon>Betaproteobacteria</taxon>
        <taxon>Burkholderiales</taxon>
        <taxon>Burkholderiaceae</taxon>
        <taxon>Paraburkholderia</taxon>
    </lineage>
</organism>
<dbReference type="CDD" id="cd02440">
    <property type="entry name" value="AdoMet_MTases"/>
    <property type="match status" value="1"/>
</dbReference>
<dbReference type="GO" id="GO:0032259">
    <property type="term" value="P:methylation"/>
    <property type="evidence" value="ECO:0007669"/>
    <property type="project" value="UniProtKB-KW"/>
</dbReference>
<evidence type="ECO:0000313" key="2">
    <source>
        <dbReference type="EMBL" id="SDH67188.1"/>
    </source>
</evidence>